<dbReference type="EMBL" id="JBIENY010000474">
    <property type="protein sequence ID" value="MFG6300177.1"/>
    <property type="molecule type" value="Genomic_DNA"/>
</dbReference>
<name>A0ABW7ECR0_STRRO</name>
<proteinExistence type="predicted"/>
<protein>
    <submittedName>
        <fullName evidence="1">Uncharacterized protein</fullName>
    </submittedName>
</protein>
<gene>
    <name evidence="1" type="ORF">ACGU38_33100</name>
</gene>
<evidence type="ECO:0000313" key="1">
    <source>
        <dbReference type="EMBL" id="MFG6300177.1"/>
    </source>
</evidence>
<sequence length="84" mass="9109">MNADMGALPPVLSVPGLAAWLGVDPPPPVDTDALAEIARLTTREAELVAELAAVRELNFELRTARDFADTEAAGYIDRSYWEKP</sequence>
<organism evidence="1 2">
    <name type="scientific">Streptomyces rochei</name>
    <name type="common">Streptomyces parvullus</name>
    <dbReference type="NCBI Taxonomy" id="1928"/>
    <lineage>
        <taxon>Bacteria</taxon>
        <taxon>Bacillati</taxon>
        <taxon>Actinomycetota</taxon>
        <taxon>Actinomycetes</taxon>
        <taxon>Kitasatosporales</taxon>
        <taxon>Streptomycetaceae</taxon>
        <taxon>Streptomyces</taxon>
        <taxon>Streptomyces rochei group</taxon>
    </lineage>
</organism>
<comment type="caution">
    <text evidence="1">The sequence shown here is derived from an EMBL/GenBank/DDBJ whole genome shotgun (WGS) entry which is preliminary data.</text>
</comment>
<dbReference type="Proteomes" id="UP001605990">
    <property type="component" value="Unassembled WGS sequence"/>
</dbReference>
<accession>A0ABW7ECR0</accession>
<reference evidence="1 2" key="1">
    <citation type="submission" date="2024-10" db="EMBL/GenBank/DDBJ databases">
        <title>Draft genome assembly of a novel steroid transforming actinomycete isolated from African clawed frog Xenopus laevis.</title>
        <authorList>
            <person name="Bragin E."/>
            <person name="Kollerov V."/>
            <person name="Donova M.V."/>
        </authorList>
    </citation>
    <scope>NUCLEOTIDE SEQUENCE [LARGE SCALE GENOMIC DNA]</scope>
    <source>
        <strain evidence="1 2">MTOC-St3</strain>
    </source>
</reference>
<keyword evidence="2" id="KW-1185">Reference proteome</keyword>
<evidence type="ECO:0000313" key="2">
    <source>
        <dbReference type="Proteomes" id="UP001605990"/>
    </source>
</evidence>
<dbReference type="RefSeq" id="WP_394395771.1">
    <property type="nucleotide sequence ID" value="NZ_JBIENY010000474.1"/>
</dbReference>